<protein>
    <submittedName>
        <fullName evidence="1">Uncharacterized protein</fullName>
    </submittedName>
</protein>
<accession>A0A323UY32</accession>
<evidence type="ECO:0000313" key="1">
    <source>
        <dbReference type="EMBL" id="PZA16116.1"/>
    </source>
</evidence>
<keyword evidence="2" id="KW-1185">Reference proteome</keyword>
<dbReference type="Proteomes" id="UP000248259">
    <property type="component" value="Unassembled WGS sequence"/>
</dbReference>
<comment type="caution">
    <text evidence="1">The sequence shown here is derived from an EMBL/GenBank/DDBJ whole genome shotgun (WGS) entry which is preliminary data.</text>
</comment>
<dbReference type="AlphaFoldDB" id="A0A323UY32"/>
<dbReference type="EMBL" id="QKOE01000009">
    <property type="protein sequence ID" value="PZA16116.1"/>
    <property type="molecule type" value="Genomic_DNA"/>
</dbReference>
<dbReference type="OrthoDB" id="9951329at2"/>
<organism evidence="1 2">
    <name type="scientific">Parazoarcus communis SWub3 = DSM 12120</name>
    <dbReference type="NCBI Taxonomy" id="1121029"/>
    <lineage>
        <taxon>Bacteria</taxon>
        <taxon>Pseudomonadati</taxon>
        <taxon>Pseudomonadota</taxon>
        <taxon>Betaproteobacteria</taxon>
        <taxon>Rhodocyclales</taxon>
        <taxon>Zoogloeaceae</taxon>
        <taxon>Parazoarcus</taxon>
    </lineage>
</organism>
<evidence type="ECO:0000313" key="2">
    <source>
        <dbReference type="Proteomes" id="UP000248259"/>
    </source>
</evidence>
<sequence>MKNDEVSPTTVADLEKRLHSILGMTTALQVITLTLINTHPNPNEIANQLEHLTELGVARMLPSGCPDAVVQAYQDAIASACACANERRTQLG</sequence>
<gene>
    <name evidence="1" type="ORF">DNK49_13990</name>
</gene>
<proteinExistence type="predicted"/>
<dbReference type="RefSeq" id="WP_110525609.1">
    <property type="nucleotide sequence ID" value="NZ_QKOE01000009.1"/>
</dbReference>
<name>A0A323UY32_9RHOO</name>
<reference evidence="1 2" key="1">
    <citation type="submission" date="2018-06" db="EMBL/GenBank/DDBJ databases">
        <title>Azoarcus communis strain SWub3 genome.</title>
        <authorList>
            <person name="Zorraquino Salvo V."/>
            <person name="Toubiana D."/>
            <person name="Blumwald E."/>
        </authorList>
    </citation>
    <scope>NUCLEOTIDE SEQUENCE [LARGE SCALE GENOMIC DNA]</scope>
    <source>
        <strain evidence="1 2">SWub3</strain>
    </source>
</reference>